<dbReference type="AlphaFoldDB" id="A0A0D7BFN0"/>
<keyword evidence="6 7" id="KW-0472">Membrane</keyword>
<evidence type="ECO:0000256" key="4">
    <source>
        <dbReference type="ARBA" id="ARBA00022692"/>
    </source>
</evidence>
<accession>A0A0D7BFN0</accession>
<dbReference type="PANTHER" id="PTHR31595:SF67">
    <property type="entry name" value="WAX SYNTHASE DOMAIN-CONTAINING PROTEIN"/>
    <property type="match status" value="1"/>
</dbReference>
<evidence type="ECO:0000256" key="5">
    <source>
        <dbReference type="ARBA" id="ARBA00022989"/>
    </source>
</evidence>
<evidence type="ECO:0000313" key="9">
    <source>
        <dbReference type="EMBL" id="KIY68416.1"/>
    </source>
</evidence>
<feature type="transmembrane region" description="Helical" evidence="7">
    <location>
        <begin position="306"/>
        <end position="325"/>
    </location>
</feature>
<evidence type="ECO:0000256" key="3">
    <source>
        <dbReference type="ARBA" id="ARBA00022679"/>
    </source>
</evidence>
<protein>
    <recommendedName>
        <fullName evidence="8">Wax synthase domain-containing protein</fullName>
    </recommendedName>
</protein>
<feature type="transmembrane region" description="Helical" evidence="7">
    <location>
        <begin position="64"/>
        <end position="82"/>
    </location>
</feature>
<evidence type="ECO:0000256" key="7">
    <source>
        <dbReference type="SAM" id="Phobius"/>
    </source>
</evidence>
<reference evidence="9 10" key="1">
    <citation type="journal article" date="2015" name="Fungal Genet. Biol.">
        <title>Evolution of novel wood decay mechanisms in Agaricales revealed by the genome sequences of Fistulina hepatica and Cylindrobasidium torrendii.</title>
        <authorList>
            <person name="Floudas D."/>
            <person name="Held B.W."/>
            <person name="Riley R."/>
            <person name="Nagy L.G."/>
            <person name="Koehler G."/>
            <person name="Ransdell A.S."/>
            <person name="Younus H."/>
            <person name="Chow J."/>
            <person name="Chiniquy J."/>
            <person name="Lipzen A."/>
            <person name="Tritt A."/>
            <person name="Sun H."/>
            <person name="Haridas S."/>
            <person name="LaButti K."/>
            <person name="Ohm R.A."/>
            <person name="Kues U."/>
            <person name="Blanchette R.A."/>
            <person name="Grigoriev I.V."/>
            <person name="Minto R.E."/>
            <person name="Hibbett D.S."/>
        </authorList>
    </citation>
    <scope>NUCLEOTIDE SEQUENCE [LARGE SCALE GENOMIC DNA]</scope>
    <source>
        <strain evidence="9 10">FP15055 ss-10</strain>
    </source>
</reference>
<keyword evidence="10" id="KW-1185">Reference proteome</keyword>
<evidence type="ECO:0000256" key="1">
    <source>
        <dbReference type="ARBA" id="ARBA00004141"/>
    </source>
</evidence>
<evidence type="ECO:0000256" key="2">
    <source>
        <dbReference type="ARBA" id="ARBA00007282"/>
    </source>
</evidence>
<feature type="transmembrane region" description="Helical" evidence="7">
    <location>
        <begin position="337"/>
        <end position="355"/>
    </location>
</feature>
<dbReference type="PROSITE" id="PS51257">
    <property type="entry name" value="PROKAR_LIPOPROTEIN"/>
    <property type="match status" value="1"/>
</dbReference>
<dbReference type="InterPro" id="IPR032805">
    <property type="entry name" value="Wax_synthase_dom"/>
</dbReference>
<feature type="transmembrane region" description="Helical" evidence="7">
    <location>
        <begin position="270"/>
        <end position="291"/>
    </location>
</feature>
<keyword evidence="3" id="KW-0808">Transferase</keyword>
<gene>
    <name evidence="9" type="ORF">CYLTODRAFT_421640</name>
</gene>
<feature type="domain" description="Wax synthase" evidence="8">
    <location>
        <begin position="223"/>
        <end position="308"/>
    </location>
</feature>
<dbReference type="Pfam" id="PF13813">
    <property type="entry name" value="MBOAT_2"/>
    <property type="match status" value="1"/>
</dbReference>
<feature type="transmembrane region" description="Helical" evidence="7">
    <location>
        <begin position="21"/>
        <end position="44"/>
    </location>
</feature>
<dbReference type="OrthoDB" id="1077582at2759"/>
<evidence type="ECO:0000259" key="8">
    <source>
        <dbReference type="Pfam" id="PF13813"/>
    </source>
</evidence>
<sequence length="383" mass="43600">MADTAERPMFKPLYHLILPNFLVVLVLACDVGLAGRIAFFVAFSATTYAGLHSTTGDILNDYDLGIAFTLQWFTAIHFLLLARPLHDFRHKRDAVPAKDRSLGYRLYWCACAWISVRGVGWNFQLKSVSEDKQKYRNPTSFIVHCLWRVISCALLFDLAQTYMSFHPTVFSYDATDSVAYHGPFWRFLNITVPAFNVFCGLGMPYYLAATLHVASGLGKPEDWPNLYGSLADIYSIRTFWAKFWHQLMSRSFITLGKQAVKALKLKQKTWVSYLTMLIVGFGVSGMIHAGADYMAGTEHFGNSFPFFMYQAVGIAGEQLVIHLASRVGLRDSRSWRALGYVWVLMWFNITAVRFMDWGIHVGFFYKDVLPFSPARSLLALFTR</sequence>
<evidence type="ECO:0000313" key="10">
    <source>
        <dbReference type="Proteomes" id="UP000054007"/>
    </source>
</evidence>
<feature type="transmembrane region" description="Helical" evidence="7">
    <location>
        <begin position="141"/>
        <end position="159"/>
    </location>
</feature>
<dbReference type="EMBL" id="KN880503">
    <property type="protein sequence ID" value="KIY68416.1"/>
    <property type="molecule type" value="Genomic_DNA"/>
</dbReference>
<comment type="similarity">
    <text evidence="2">Belongs to the wax synthase family.</text>
</comment>
<dbReference type="GO" id="GO:0006629">
    <property type="term" value="P:lipid metabolic process"/>
    <property type="evidence" value="ECO:0007669"/>
    <property type="project" value="InterPro"/>
</dbReference>
<evidence type="ECO:0000256" key="6">
    <source>
        <dbReference type="ARBA" id="ARBA00023136"/>
    </source>
</evidence>
<comment type="subcellular location">
    <subcellularLocation>
        <location evidence="1">Membrane</location>
        <topology evidence="1">Multi-pass membrane protein</topology>
    </subcellularLocation>
</comment>
<keyword evidence="4 7" id="KW-0812">Transmembrane</keyword>
<keyword evidence="5 7" id="KW-1133">Transmembrane helix</keyword>
<dbReference type="Proteomes" id="UP000054007">
    <property type="component" value="Unassembled WGS sequence"/>
</dbReference>
<dbReference type="PANTHER" id="PTHR31595">
    <property type="entry name" value="LONG-CHAIN-ALCOHOL O-FATTY-ACYLTRANSFERASE 3-RELATED"/>
    <property type="match status" value="1"/>
</dbReference>
<dbReference type="GO" id="GO:0016020">
    <property type="term" value="C:membrane"/>
    <property type="evidence" value="ECO:0007669"/>
    <property type="project" value="UniProtKB-SubCell"/>
</dbReference>
<dbReference type="InterPro" id="IPR044851">
    <property type="entry name" value="Wax_synthase"/>
</dbReference>
<proteinExistence type="inferred from homology"/>
<organism evidence="9 10">
    <name type="scientific">Cylindrobasidium torrendii FP15055 ss-10</name>
    <dbReference type="NCBI Taxonomy" id="1314674"/>
    <lineage>
        <taxon>Eukaryota</taxon>
        <taxon>Fungi</taxon>
        <taxon>Dikarya</taxon>
        <taxon>Basidiomycota</taxon>
        <taxon>Agaricomycotina</taxon>
        <taxon>Agaricomycetes</taxon>
        <taxon>Agaricomycetidae</taxon>
        <taxon>Agaricales</taxon>
        <taxon>Marasmiineae</taxon>
        <taxon>Physalacriaceae</taxon>
        <taxon>Cylindrobasidium</taxon>
    </lineage>
</organism>
<name>A0A0D7BFN0_9AGAR</name>
<dbReference type="GO" id="GO:0008374">
    <property type="term" value="F:O-acyltransferase activity"/>
    <property type="evidence" value="ECO:0007669"/>
    <property type="project" value="InterPro"/>
</dbReference>